<dbReference type="AlphaFoldDB" id="A0A1H1P878"/>
<dbReference type="EMBL" id="LT629732">
    <property type="protein sequence ID" value="SDS07402.1"/>
    <property type="molecule type" value="Genomic_DNA"/>
</dbReference>
<protein>
    <submittedName>
        <fullName evidence="2">Uncharacterized protein</fullName>
    </submittedName>
</protein>
<dbReference type="RefSeq" id="WP_157728293.1">
    <property type="nucleotide sequence ID" value="NZ_LT629732.1"/>
</dbReference>
<accession>A0A1H1P878</accession>
<feature type="compositionally biased region" description="Polar residues" evidence="1">
    <location>
        <begin position="40"/>
        <end position="51"/>
    </location>
</feature>
<evidence type="ECO:0000256" key="1">
    <source>
        <dbReference type="SAM" id="MobiDB-lite"/>
    </source>
</evidence>
<feature type="region of interest" description="Disordered" evidence="1">
    <location>
        <begin position="39"/>
        <end position="84"/>
    </location>
</feature>
<dbReference type="OrthoDB" id="5188525at2"/>
<name>A0A1H1P878_9ACTN</name>
<keyword evidence="3" id="KW-1185">Reference proteome</keyword>
<dbReference type="Proteomes" id="UP000198983">
    <property type="component" value="Chromosome I"/>
</dbReference>
<evidence type="ECO:0000313" key="3">
    <source>
        <dbReference type="Proteomes" id="UP000198983"/>
    </source>
</evidence>
<gene>
    <name evidence="2" type="ORF">SAMN04489717_1532</name>
</gene>
<feature type="compositionally biased region" description="Low complexity" evidence="1">
    <location>
        <begin position="53"/>
        <end position="62"/>
    </location>
</feature>
<reference evidence="2 3" key="1">
    <citation type="submission" date="2016-10" db="EMBL/GenBank/DDBJ databases">
        <authorList>
            <person name="de Groot N.N."/>
        </authorList>
    </citation>
    <scope>NUCLEOTIDE SEQUENCE [LARGE SCALE GENOMIC DNA]</scope>
    <source>
        <strain evidence="2 3">DSM 22024</strain>
    </source>
</reference>
<evidence type="ECO:0000313" key="2">
    <source>
        <dbReference type="EMBL" id="SDS07402.1"/>
    </source>
</evidence>
<sequence length="260" mass="27904">MASGHRRAHRSRSPRSILIAVVVAALAVAGIAWAVLPSRGGTNQHTIQGSANKKPTSTPTATKKSEKASTRAGQPEGAGSRLPRQVAEQLRACRAAADKGTAAATSARVAVGDWAAHIQAMKDEQSGKNTEAQTKAIWTRTRLAGPGHVSTYEAADKAFRPVRDACTNVDTAALPTQQKTSVEVCRTYTEEADKAVGAARASIAEWKAHLQAMADRRAGRLDPGVAMHRWMSAYEKAPFRISVYRRADRDLQQARTCRLG</sequence>
<organism evidence="2 3">
    <name type="scientific">Actinopolymorpha singaporensis</name>
    <dbReference type="NCBI Taxonomy" id="117157"/>
    <lineage>
        <taxon>Bacteria</taxon>
        <taxon>Bacillati</taxon>
        <taxon>Actinomycetota</taxon>
        <taxon>Actinomycetes</taxon>
        <taxon>Propionibacteriales</taxon>
        <taxon>Actinopolymorphaceae</taxon>
        <taxon>Actinopolymorpha</taxon>
    </lineage>
</organism>
<proteinExistence type="predicted"/>